<dbReference type="InterPro" id="IPR050317">
    <property type="entry name" value="Plant_Fungal_Acyltransferase"/>
</dbReference>
<reference evidence="2 3" key="1">
    <citation type="journal article" date="2021" name="Comput. Struct. Biotechnol. J.">
        <title>De novo genome assembly of the potent medicinal plant Rehmannia glutinosa using nanopore technology.</title>
        <authorList>
            <person name="Ma L."/>
            <person name="Dong C."/>
            <person name="Song C."/>
            <person name="Wang X."/>
            <person name="Zheng X."/>
            <person name="Niu Y."/>
            <person name="Chen S."/>
            <person name="Feng W."/>
        </authorList>
    </citation>
    <scope>NUCLEOTIDE SEQUENCE [LARGE SCALE GENOMIC DNA]</scope>
    <source>
        <strain evidence="2">DH-2019</strain>
    </source>
</reference>
<dbReference type="EMBL" id="JABTTQ020001038">
    <property type="protein sequence ID" value="KAK6136406.1"/>
    <property type="molecule type" value="Genomic_DNA"/>
</dbReference>
<accession>A0ABR0VQC6</accession>
<dbReference type="Gene3D" id="3.30.559.10">
    <property type="entry name" value="Chloramphenicol acetyltransferase-like domain"/>
    <property type="match status" value="2"/>
</dbReference>
<keyword evidence="3" id="KW-1185">Reference proteome</keyword>
<comment type="similarity">
    <text evidence="1">Belongs to the plant acyltransferase family.</text>
</comment>
<dbReference type="PANTHER" id="PTHR31642">
    <property type="entry name" value="TRICHOTHECENE 3-O-ACETYLTRANSFERASE"/>
    <property type="match status" value="1"/>
</dbReference>
<evidence type="ECO:0000313" key="3">
    <source>
        <dbReference type="Proteomes" id="UP001318860"/>
    </source>
</evidence>
<dbReference type="InterPro" id="IPR023213">
    <property type="entry name" value="CAT-like_dom_sf"/>
</dbReference>
<dbReference type="PANTHER" id="PTHR31642:SF324">
    <property type="entry name" value="SPERMIDINE HYDROXYCINNAMOYL TRANSFERASE"/>
    <property type="match status" value="1"/>
</dbReference>
<organism evidence="2 3">
    <name type="scientific">Rehmannia glutinosa</name>
    <name type="common">Chinese foxglove</name>
    <dbReference type="NCBI Taxonomy" id="99300"/>
    <lineage>
        <taxon>Eukaryota</taxon>
        <taxon>Viridiplantae</taxon>
        <taxon>Streptophyta</taxon>
        <taxon>Embryophyta</taxon>
        <taxon>Tracheophyta</taxon>
        <taxon>Spermatophyta</taxon>
        <taxon>Magnoliopsida</taxon>
        <taxon>eudicotyledons</taxon>
        <taxon>Gunneridae</taxon>
        <taxon>Pentapetalae</taxon>
        <taxon>asterids</taxon>
        <taxon>lamiids</taxon>
        <taxon>Lamiales</taxon>
        <taxon>Orobanchaceae</taxon>
        <taxon>Rehmannieae</taxon>
        <taxon>Rehmannia</taxon>
    </lineage>
</organism>
<dbReference type="Pfam" id="PF02458">
    <property type="entry name" value="Transferase"/>
    <property type="match status" value="1"/>
</dbReference>
<sequence>MVTLKATHIVRPAEPTPNEIMYLNSCDQIKDITHTPTIYFYKHSPALDAGDALSRLKESLSKALVLFHPLAGRLNWAAEGGSRVELHCNGKGVPIFEAETEAAVEDFGDFTPTPAIQDLIPSVDYTTPIDEIPLVIVQLTSFKCGGVSIGLGISHVMADGPSALHFVDEWTKFARGAGPVVPPFLDRKAPEITEKPLDCKFDPSVLRPPPTLLGEENSLEQRKKPISVAFLNLTKFQIEKLRNKANLDFDKETYGGRGYSRFEAVAAHIWRCTSKARGHVAEQQTSLHFVADFRNKMKPALPKNYFGNALIRVEASDNSGNLLSNSIGTASKKIREAVEKVTDDTVRAYLDFLKGLPDVGRFRSLDNNGKPKGDFYGNPNLAIISWTGLPLYGADFGWGSEIHLGPGPMGFDGKTFLIPGREGDGSFNVAIWLQEEHMIQFNALVLSFSQSQRKRETNSSFWKGSTVQLYCGCM</sequence>
<protein>
    <recommendedName>
        <fullName evidence="4">Spermidine hydroxycinnamoyl transferase</fullName>
    </recommendedName>
</protein>
<proteinExistence type="inferred from homology"/>
<evidence type="ECO:0000313" key="2">
    <source>
        <dbReference type="EMBL" id="KAK6136406.1"/>
    </source>
</evidence>
<name>A0ABR0VQC6_REHGL</name>
<gene>
    <name evidence="2" type="ORF">DH2020_029827</name>
</gene>
<evidence type="ECO:0000256" key="1">
    <source>
        <dbReference type="ARBA" id="ARBA00009861"/>
    </source>
</evidence>
<evidence type="ECO:0008006" key="4">
    <source>
        <dbReference type="Google" id="ProtNLM"/>
    </source>
</evidence>
<comment type="caution">
    <text evidence="2">The sequence shown here is derived from an EMBL/GenBank/DDBJ whole genome shotgun (WGS) entry which is preliminary data.</text>
</comment>
<dbReference type="Proteomes" id="UP001318860">
    <property type="component" value="Unassembled WGS sequence"/>
</dbReference>